<dbReference type="PANTHER" id="PTHR30461">
    <property type="entry name" value="DNA-INVERTASE FROM LAMBDOID PROPHAGE"/>
    <property type="match status" value="1"/>
</dbReference>
<evidence type="ECO:0000313" key="7">
    <source>
        <dbReference type="EMBL" id="RPA65832.1"/>
    </source>
</evidence>
<dbReference type="PANTHER" id="PTHR30461:SF23">
    <property type="entry name" value="DNA RECOMBINASE-RELATED"/>
    <property type="match status" value="1"/>
</dbReference>
<feature type="domain" description="Recombinase" evidence="6">
    <location>
        <begin position="174"/>
        <end position="292"/>
    </location>
</feature>
<dbReference type="PROSITE" id="PS00397">
    <property type="entry name" value="RECOMBINASES_1"/>
    <property type="match status" value="1"/>
</dbReference>
<evidence type="ECO:0000256" key="3">
    <source>
        <dbReference type="ARBA" id="ARBA00023172"/>
    </source>
</evidence>
<keyword evidence="5" id="KW-0175">Coiled coil</keyword>
<keyword evidence="8" id="KW-1185">Reference proteome</keyword>
<evidence type="ECO:0000256" key="4">
    <source>
        <dbReference type="PROSITE-ProRule" id="PRU10137"/>
    </source>
</evidence>
<dbReference type="Proteomes" id="UP000267536">
    <property type="component" value="Unassembled WGS sequence"/>
</dbReference>
<accession>A0A3N4GSN9</accession>
<dbReference type="InterPro" id="IPR036162">
    <property type="entry name" value="Resolvase-like_N_sf"/>
</dbReference>
<dbReference type="GO" id="GO:0000150">
    <property type="term" value="F:DNA strand exchange activity"/>
    <property type="evidence" value="ECO:0007669"/>
    <property type="project" value="InterPro"/>
</dbReference>
<dbReference type="OrthoDB" id="3217513at2"/>
<dbReference type="InterPro" id="IPR038109">
    <property type="entry name" value="DNA_bind_recomb_sf"/>
</dbReference>
<dbReference type="Pfam" id="PF07508">
    <property type="entry name" value="Recombinase"/>
    <property type="match status" value="1"/>
</dbReference>
<dbReference type="SUPFAM" id="SSF53041">
    <property type="entry name" value="Resolvase-like"/>
    <property type="match status" value="1"/>
</dbReference>
<dbReference type="InterPro" id="IPR025827">
    <property type="entry name" value="Zn_ribbon_recom_dom"/>
</dbReference>
<reference evidence="7 8" key="1">
    <citation type="submission" date="2018-11" db="EMBL/GenBank/DDBJ databases">
        <title>Draft genome sequence of Gordonia sp. RS15-1S isolated from rice stems.</title>
        <authorList>
            <person name="Muangham S."/>
        </authorList>
    </citation>
    <scope>NUCLEOTIDE SEQUENCE [LARGE SCALE GENOMIC DNA]</scope>
    <source>
        <strain evidence="7 8">RS15-1S</strain>
    </source>
</reference>
<dbReference type="GO" id="GO:0015074">
    <property type="term" value="P:DNA integration"/>
    <property type="evidence" value="ECO:0007669"/>
    <property type="project" value="UniProtKB-KW"/>
</dbReference>
<dbReference type="SMART" id="SM00857">
    <property type="entry name" value="Resolvase"/>
    <property type="match status" value="1"/>
</dbReference>
<dbReference type="Pfam" id="PF00239">
    <property type="entry name" value="Resolvase"/>
    <property type="match status" value="1"/>
</dbReference>
<evidence type="ECO:0000256" key="1">
    <source>
        <dbReference type="ARBA" id="ARBA00022908"/>
    </source>
</evidence>
<dbReference type="InterPro" id="IPR011109">
    <property type="entry name" value="DNA_bind_recombinase_dom"/>
</dbReference>
<dbReference type="GO" id="GO:0003677">
    <property type="term" value="F:DNA binding"/>
    <property type="evidence" value="ECO:0007669"/>
    <property type="project" value="UniProtKB-KW"/>
</dbReference>
<protein>
    <submittedName>
        <fullName evidence="7">Recombinase family protein</fullName>
    </submittedName>
</protein>
<feature type="coiled-coil region" evidence="5">
    <location>
        <begin position="390"/>
        <end position="417"/>
    </location>
</feature>
<dbReference type="PROSITE" id="PS51737">
    <property type="entry name" value="RECOMBINASE_DNA_BIND"/>
    <property type="match status" value="1"/>
</dbReference>
<organism evidence="7 8">
    <name type="scientific">Gordonia oryzae</name>
    <dbReference type="NCBI Taxonomy" id="2487349"/>
    <lineage>
        <taxon>Bacteria</taxon>
        <taxon>Bacillati</taxon>
        <taxon>Actinomycetota</taxon>
        <taxon>Actinomycetes</taxon>
        <taxon>Mycobacteriales</taxon>
        <taxon>Gordoniaceae</taxon>
        <taxon>Gordonia</taxon>
    </lineage>
</organism>
<feature type="active site" description="O-(5'-phospho-DNA)-serine intermediate" evidence="4">
    <location>
        <position position="20"/>
    </location>
</feature>
<dbReference type="Pfam" id="PF13408">
    <property type="entry name" value="Zn_ribbon_recom"/>
    <property type="match status" value="1"/>
</dbReference>
<evidence type="ECO:0000313" key="8">
    <source>
        <dbReference type="Proteomes" id="UP000267536"/>
    </source>
</evidence>
<dbReference type="EMBL" id="RKMH01000002">
    <property type="protein sequence ID" value="RPA65832.1"/>
    <property type="molecule type" value="Genomic_DNA"/>
</dbReference>
<gene>
    <name evidence="7" type="ORF">EF294_03590</name>
</gene>
<dbReference type="AlphaFoldDB" id="A0A3N4GSN9"/>
<comment type="caution">
    <text evidence="7">The sequence shown here is derived from an EMBL/GenBank/DDBJ whole genome shotgun (WGS) entry which is preliminary data.</text>
</comment>
<dbReference type="InterPro" id="IPR006118">
    <property type="entry name" value="Recombinase_CS"/>
</dbReference>
<dbReference type="InterPro" id="IPR006119">
    <property type="entry name" value="Resolv_N"/>
</dbReference>
<dbReference type="RefSeq" id="WP_123925678.1">
    <property type="nucleotide sequence ID" value="NZ_JBPSDP010000012.1"/>
</dbReference>
<dbReference type="Gene3D" id="3.40.50.1390">
    <property type="entry name" value="Resolvase, N-terminal catalytic domain"/>
    <property type="match status" value="1"/>
</dbReference>
<evidence type="ECO:0000256" key="2">
    <source>
        <dbReference type="ARBA" id="ARBA00023125"/>
    </source>
</evidence>
<keyword evidence="2" id="KW-0238">DNA-binding</keyword>
<evidence type="ECO:0000259" key="6">
    <source>
        <dbReference type="PROSITE" id="PS51737"/>
    </source>
</evidence>
<dbReference type="CDD" id="cd00338">
    <property type="entry name" value="Ser_Recombinase"/>
    <property type="match status" value="1"/>
</dbReference>
<sequence length="606" mass="67994">MTHATNTDGAGKAVLYLRVSSKKQMDTAVDIDPDGNSIATQREVSTRKADSIGAIVAREFVEPGVSASTIEKRQVFQDMLAYLRENPDVRYVVVYARSRAFRNYIDAAITKRLLDKLHVRLVSAREDFGDGVYADAMEAVTDIFNEVQNRLSGEDIRIKLQHKAINGGTTGKAPLGYQNVRVEHEGRQINTVQLDPKRAPLVRKAFELYATGEYGLERLEATMADLGLTTRATPKLPERPVTFKWLHRMLREQYYLGYVTYKGEIYQGRHEPIIDQDLFDRVQDVMNLRSKGGQRDRVLQHYLKGTLFCARCEERGQVSRLIFTEARGRSGRRYAYFLCRGRQDGVCDLPHLPAEGVEQAIVDHYFAMTLPPHFVTRVREVLADAMADEQRSVTELHASLKRRLKELEAKEDRLIDVLADEALPQAKVRAKLRKIQADRASAEAGLANTSAEIAAGAGVLIEALELVSNPAVYYRDGNDTIRRNLNQAFYQHFYVDEHGVQGSRHNPPFDDFYAAHQLTRKARPTTVMAGYTEPDTHRDPLAEASVAVGDDSSSSDLALSLADILLGTGSSKNTLVELRGIEPLTYSMRRLVRLGPSGPCRCPRCR</sequence>
<name>A0A3N4GSN9_9ACTN</name>
<dbReference type="Gene3D" id="3.90.1750.20">
    <property type="entry name" value="Putative Large Serine Recombinase, Chain B, Domain 2"/>
    <property type="match status" value="1"/>
</dbReference>
<keyword evidence="3" id="KW-0233">DNA recombination</keyword>
<evidence type="ECO:0000256" key="5">
    <source>
        <dbReference type="SAM" id="Coils"/>
    </source>
</evidence>
<keyword evidence="1" id="KW-0229">DNA integration</keyword>
<dbReference type="InterPro" id="IPR050639">
    <property type="entry name" value="SSR_resolvase"/>
</dbReference>
<proteinExistence type="predicted"/>